<evidence type="ECO:0000313" key="3">
    <source>
        <dbReference type="Proteomes" id="UP000277580"/>
    </source>
</evidence>
<evidence type="ECO:0000256" key="1">
    <source>
        <dbReference type="PROSITE-ProRule" id="PRU00023"/>
    </source>
</evidence>
<reference evidence="2 3" key="1">
    <citation type="journal article" date="2018" name="Nat. Ecol. Evol.">
        <title>Pezizomycetes genomes reveal the molecular basis of ectomycorrhizal truffle lifestyle.</title>
        <authorList>
            <person name="Murat C."/>
            <person name="Payen T."/>
            <person name="Noel B."/>
            <person name="Kuo A."/>
            <person name="Morin E."/>
            <person name="Chen J."/>
            <person name="Kohler A."/>
            <person name="Krizsan K."/>
            <person name="Balestrini R."/>
            <person name="Da Silva C."/>
            <person name="Montanini B."/>
            <person name="Hainaut M."/>
            <person name="Levati E."/>
            <person name="Barry K.W."/>
            <person name="Belfiori B."/>
            <person name="Cichocki N."/>
            <person name="Clum A."/>
            <person name="Dockter R.B."/>
            <person name="Fauchery L."/>
            <person name="Guy J."/>
            <person name="Iotti M."/>
            <person name="Le Tacon F."/>
            <person name="Lindquist E.A."/>
            <person name="Lipzen A."/>
            <person name="Malagnac F."/>
            <person name="Mello A."/>
            <person name="Molinier V."/>
            <person name="Miyauchi S."/>
            <person name="Poulain J."/>
            <person name="Riccioni C."/>
            <person name="Rubini A."/>
            <person name="Sitrit Y."/>
            <person name="Splivallo R."/>
            <person name="Traeger S."/>
            <person name="Wang M."/>
            <person name="Zifcakova L."/>
            <person name="Wipf D."/>
            <person name="Zambonelli A."/>
            <person name="Paolocci F."/>
            <person name="Nowrousian M."/>
            <person name="Ottonello S."/>
            <person name="Baldrian P."/>
            <person name="Spatafora J.W."/>
            <person name="Henrissat B."/>
            <person name="Nagy L.G."/>
            <person name="Aury J.M."/>
            <person name="Wincker P."/>
            <person name="Grigoriev I.V."/>
            <person name="Bonfante P."/>
            <person name="Martin F.M."/>
        </authorList>
    </citation>
    <scope>NUCLEOTIDE SEQUENCE [LARGE SCALE GENOMIC DNA]</scope>
    <source>
        <strain evidence="2 3">CCBAS932</strain>
    </source>
</reference>
<dbReference type="SUPFAM" id="SSF48403">
    <property type="entry name" value="Ankyrin repeat"/>
    <property type="match status" value="2"/>
</dbReference>
<dbReference type="Pfam" id="PF00023">
    <property type="entry name" value="Ank"/>
    <property type="match status" value="1"/>
</dbReference>
<feature type="repeat" description="ANK" evidence="1">
    <location>
        <begin position="503"/>
        <end position="535"/>
    </location>
</feature>
<dbReference type="InterPro" id="IPR036770">
    <property type="entry name" value="Ankyrin_rpt-contain_sf"/>
</dbReference>
<dbReference type="Gene3D" id="1.25.40.20">
    <property type="entry name" value="Ankyrin repeat-containing domain"/>
    <property type="match status" value="3"/>
</dbReference>
<dbReference type="STRING" id="1392247.A0A3N4KD86"/>
<feature type="repeat" description="ANK" evidence="1">
    <location>
        <begin position="116"/>
        <end position="148"/>
    </location>
</feature>
<dbReference type="Proteomes" id="UP000277580">
    <property type="component" value="Unassembled WGS sequence"/>
</dbReference>
<dbReference type="PANTHER" id="PTHR46224">
    <property type="entry name" value="ANKYRIN REPEAT FAMILY PROTEIN"/>
    <property type="match status" value="1"/>
</dbReference>
<accession>A0A3N4KD86</accession>
<keyword evidence="3" id="KW-1185">Reference proteome</keyword>
<dbReference type="InterPro" id="IPR051616">
    <property type="entry name" value="Cul2-RING_E3_ligase_SR"/>
</dbReference>
<evidence type="ECO:0000313" key="2">
    <source>
        <dbReference type="EMBL" id="RPB06371.1"/>
    </source>
</evidence>
<feature type="repeat" description="ANK" evidence="1">
    <location>
        <begin position="401"/>
        <end position="428"/>
    </location>
</feature>
<feature type="repeat" description="ANK" evidence="1">
    <location>
        <begin position="261"/>
        <end position="293"/>
    </location>
</feature>
<dbReference type="InterPro" id="IPR002110">
    <property type="entry name" value="Ankyrin_rpt"/>
</dbReference>
<sequence length="554" mass="60260">MEKSYRNPPCTPLQAAVMGRYTDSVGIASFLLDFGVDIEGCCKEKLRTPLELAIDSRNYEMIKLLVDRGANTEKGYGNPPCTPLQAAVMGRYTYSVDIASFLLDFGVNIDGCCKEEPKTPLQLAINNGKWGVIKFLLTREADAEMAYGDPPCTPLQAVALGRYKDSVRLASLLLDSGVNIEGCCKEEPQTPLELAMNNGNFEILKLLIDRGANILKAGYDKPFYKPLQIAAMGRFEHSLNFAQFLLDQGANIERSYINELEPRAPLELAIEGGDHKMIALLLARGANPESASYGKPSCTPLQRAAMGLFDDSIGLAKCLLENGAKVEGNCRKERRMPLELAMEGSNFEMIEVLIKAGADPSHGYRYTPLQRVAMGNLSNSTLVANLLLAGKPNVEGCSEQEPRTPLQIAIDNRDHEMVQILLGLGADIGKHYADSAHAPIGKVIGYGDLDMFKSLLGHVEMEYCSPGRTLLQIVVEMQPSNSVDMAGCLLASGAKIDGYTDEEPRTPLQIAVGIDDRKMAQFLIAHGANIEGCSAGALKKPLQMAAEKHSKEMV</sequence>
<dbReference type="OrthoDB" id="20872at2759"/>
<dbReference type="AlphaFoldDB" id="A0A3N4KD86"/>
<dbReference type="PROSITE" id="PS50088">
    <property type="entry name" value="ANK_REPEAT"/>
    <property type="match status" value="7"/>
</dbReference>
<feature type="repeat" description="ANK" evidence="1">
    <location>
        <begin position="333"/>
        <end position="359"/>
    </location>
</feature>
<dbReference type="SMART" id="SM00248">
    <property type="entry name" value="ANK"/>
    <property type="match status" value="13"/>
</dbReference>
<name>A0A3N4KD86_9PEZI</name>
<keyword evidence="1" id="KW-0040">ANK repeat</keyword>
<gene>
    <name evidence="2" type="ORF">P167DRAFT_580633</name>
</gene>
<dbReference type="PROSITE" id="PS50297">
    <property type="entry name" value="ANK_REP_REGION"/>
    <property type="match status" value="5"/>
</dbReference>
<feature type="repeat" description="ANK" evidence="1">
    <location>
        <begin position="187"/>
        <end position="214"/>
    </location>
</feature>
<feature type="repeat" description="ANK" evidence="1">
    <location>
        <begin position="45"/>
        <end position="71"/>
    </location>
</feature>
<dbReference type="Pfam" id="PF12796">
    <property type="entry name" value="Ank_2"/>
    <property type="match status" value="3"/>
</dbReference>
<proteinExistence type="predicted"/>
<dbReference type="EMBL" id="ML119400">
    <property type="protein sequence ID" value="RPB06371.1"/>
    <property type="molecule type" value="Genomic_DNA"/>
</dbReference>
<dbReference type="InParanoid" id="A0A3N4KD86"/>
<dbReference type="PANTHER" id="PTHR46224:SF6">
    <property type="entry name" value="ANKYRIN REPEAT FAMILY PROTEIN"/>
    <property type="match status" value="1"/>
</dbReference>
<organism evidence="2 3">
    <name type="scientific">Morchella conica CCBAS932</name>
    <dbReference type="NCBI Taxonomy" id="1392247"/>
    <lineage>
        <taxon>Eukaryota</taxon>
        <taxon>Fungi</taxon>
        <taxon>Dikarya</taxon>
        <taxon>Ascomycota</taxon>
        <taxon>Pezizomycotina</taxon>
        <taxon>Pezizomycetes</taxon>
        <taxon>Pezizales</taxon>
        <taxon>Morchellaceae</taxon>
        <taxon>Morchella</taxon>
    </lineage>
</organism>
<protein>
    <submittedName>
        <fullName evidence="2">Ankyrin</fullName>
    </submittedName>
</protein>